<comment type="caution">
    <text evidence="2">The sequence shown here is derived from an EMBL/GenBank/DDBJ whole genome shotgun (WGS) entry which is preliminary data.</text>
</comment>
<keyword evidence="1" id="KW-1133">Transmembrane helix</keyword>
<evidence type="ECO:0000256" key="1">
    <source>
        <dbReference type="SAM" id="Phobius"/>
    </source>
</evidence>
<organism evidence="2 3">
    <name type="scientific">Actinospica acidithermotolerans</name>
    <dbReference type="NCBI Taxonomy" id="2828514"/>
    <lineage>
        <taxon>Bacteria</taxon>
        <taxon>Bacillati</taxon>
        <taxon>Actinomycetota</taxon>
        <taxon>Actinomycetes</taxon>
        <taxon>Catenulisporales</taxon>
        <taxon>Actinospicaceae</taxon>
        <taxon>Actinospica</taxon>
    </lineage>
</organism>
<feature type="transmembrane region" description="Helical" evidence="1">
    <location>
        <begin position="20"/>
        <end position="40"/>
    </location>
</feature>
<feature type="transmembrane region" description="Helical" evidence="1">
    <location>
        <begin position="92"/>
        <end position="111"/>
    </location>
</feature>
<name>A0A941EGW1_9ACTN</name>
<dbReference type="Proteomes" id="UP000676325">
    <property type="component" value="Unassembled WGS sequence"/>
</dbReference>
<dbReference type="RefSeq" id="WP_212522341.1">
    <property type="nucleotide sequence ID" value="NZ_JAGSOH010000199.1"/>
</dbReference>
<reference evidence="2" key="1">
    <citation type="submission" date="2021-04" db="EMBL/GenBank/DDBJ databases">
        <title>Genome based classification of Actinospica acidithermotolerans sp. nov., an actinobacterium isolated from an Indonesian hot spring.</title>
        <authorList>
            <person name="Kusuma A.B."/>
            <person name="Putra K.E."/>
            <person name="Nafisah S."/>
            <person name="Loh J."/>
            <person name="Nouioui I."/>
            <person name="Goodfellow M."/>
        </authorList>
    </citation>
    <scope>NUCLEOTIDE SEQUENCE</scope>
    <source>
        <strain evidence="2">MGRD01-02</strain>
    </source>
</reference>
<evidence type="ECO:0000313" key="2">
    <source>
        <dbReference type="EMBL" id="MBR7831226.1"/>
    </source>
</evidence>
<dbReference type="EMBL" id="JAGSOH010000199">
    <property type="protein sequence ID" value="MBR7831226.1"/>
    <property type="molecule type" value="Genomic_DNA"/>
</dbReference>
<evidence type="ECO:0000313" key="3">
    <source>
        <dbReference type="Proteomes" id="UP000676325"/>
    </source>
</evidence>
<feature type="transmembrane region" description="Helical" evidence="1">
    <location>
        <begin position="60"/>
        <end position="80"/>
    </location>
</feature>
<protein>
    <submittedName>
        <fullName evidence="2">Uncharacterized protein</fullName>
    </submittedName>
</protein>
<keyword evidence="1" id="KW-0812">Transmembrane</keyword>
<sequence>MQANRPLPSSVDRAVLFMRVGAGLAIANGLVTALLGVLGWHHNPQAAYTGSSSRSAFEAGYVIASALWFLLPAGLWFWMAHANKAGKSWARITGTVFFGVSCVLVLASFSVDTLSSAGLSGAWALVPLLVSLLNWILGLFTVILLWNKKSAPHFASALMPYPASYRPAPLPNTTVAAAVPPHPAADPWRVPDGQASST</sequence>
<proteinExistence type="predicted"/>
<accession>A0A941EGW1</accession>
<keyword evidence="1" id="KW-0472">Membrane</keyword>
<feature type="transmembrane region" description="Helical" evidence="1">
    <location>
        <begin position="123"/>
        <end position="146"/>
    </location>
</feature>
<dbReference type="AlphaFoldDB" id="A0A941EGW1"/>
<gene>
    <name evidence="2" type="ORF">KDK95_33275</name>
</gene>
<keyword evidence="3" id="KW-1185">Reference proteome</keyword>